<keyword evidence="5 7" id="KW-0808">Transferase</keyword>
<dbReference type="Gene3D" id="1.10.238.260">
    <property type="match status" value="1"/>
</dbReference>
<dbReference type="InterPro" id="IPR002034">
    <property type="entry name" value="AIPM/Hcit_synth_CS"/>
</dbReference>
<comment type="similarity">
    <text evidence="2 7">Belongs to the alpha-IPM synthase/homocitrate synthase family.</text>
</comment>
<dbReference type="InterPro" id="IPR000891">
    <property type="entry name" value="PYR_CT"/>
</dbReference>
<evidence type="ECO:0000259" key="9">
    <source>
        <dbReference type="PROSITE" id="PS50991"/>
    </source>
</evidence>
<proteinExistence type="inferred from homology"/>
<keyword evidence="8" id="KW-0535">Nitrogen fixation</keyword>
<keyword evidence="10" id="KW-0012">Acyltransferase</keyword>
<feature type="domain" description="Pyruvate carboxyltransferase" evidence="9">
    <location>
        <begin position="5"/>
        <end position="256"/>
    </location>
</feature>
<reference evidence="10 11" key="1">
    <citation type="journal article" date="2013" name="Int. J. Syst. Evol. Microbiol.">
        <title>Celerinatantimonas yamalensis sp. nov., a cold-adapted diazotrophic bacterium from a cold permafrost brine.</title>
        <authorList>
            <person name="Shcherbakova V."/>
            <person name="Chuvilskaya N."/>
            <person name="Rivkina E."/>
            <person name="Demidov N."/>
            <person name="Uchaeva V."/>
            <person name="Suetin S."/>
            <person name="Suzina N."/>
            <person name="Gilichinsky D."/>
        </authorList>
    </citation>
    <scope>NUCLEOTIDE SEQUENCE [LARGE SCALE GENOMIC DNA]</scope>
    <source>
        <strain evidence="10 11">C7</strain>
    </source>
</reference>
<name>A0ABW9G3N7_9GAMM</name>
<dbReference type="InterPro" id="IPR013477">
    <property type="entry name" value="NifV/FrbC"/>
</dbReference>
<organism evidence="10 11">
    <name type="scientific">Celerinatantimonas yamalensis</name>
    <dbReference type="NCBI Taxonomy" id="559956"/>
    <lineage>
        <taxon>Bacteria</taxon>
        <taxon>Pseudomonadati</taxon>
        <taxon>Pseudomonadota</taxon>
        <taxon>Gammaproteobacteria</taxon>
        <taxon>Celerinatantimonadaceae</taxon>
        <taxon>Celerinatantimonas</taxon>
    </lineage>
</organism>
<dbReference type="NCBIfam" id="TIGR02660">
    <property type="entry name" value="nifV_homocitr"/>
    <property type="match status" value="1"/>
</dbReference>
<evidence type="ECO:0000256" key="6">
    <source>
        <dbReference type="ARBA" id="ARBA00048019"/>
    </source>
</evidence>
<dbReference type="EMBL" id="JBEQCT010000001">
    <property type="protein sequence ID" value="MFM2484271.1"/>
    <property type="molecule type" value="Genomic_DNA"/>
</dbReference>
<dbReference type="Proteomes" id="UP001629953">
    <property type="component" value="Unassembled WGS sequence"/>
</dbReference>
<evidence type="ECO:0000256" key="3">
    <source>
        <dbReference type="ARBA" id="ARBA00012974"/>
    </source>
</evidence>
<dbReference type="PROSITE" id="PS50991">
    <property type="entry name" value="PYR_CT"/>
    <property type="match status" value="1"/>
</dbReference>
<evidence type="ECO:0000256" key="4">
    <source>
        <dbReference type="ARBA" id="ARBA00020735"/>
    </source>
</evidence>
<dbReference type="EC" id="2.3.3.14" evidence="3 8"/>
<dbReference type="InterPro" id="IPR013785">
    <property type="entry name" value="Aldolase_TIM"/>
</dbReference>
<dbReference type="Gene3D" id="3.20.20.70">
    <property type="entry name" value="Aldolase class I"/>
    <property type="match status" value="1"/>
</dbReference>
<evidence type="ECO:0000256" key="5">
    <source>
        <dbReference type="ARBA" id="ARBA00022679"/>
    </source>
</evidence>
<protein>
    <recommendedName>
        <fullName evidence="4 8">Homocitrate synthase</fullName>
        <ecNumber evidence="3 8">2.3.3.14</ecNumber>
    </recommendedName>
</protein>
<keyword evidence="11" id="KW-1185">Reference proteome</keyword>
<dbReference type="PROSITE" id="PS00816">
    <property type="entry name" value="AIPM_HOMOCIT_SYNTH_2"/>
    <property type="match status" value="1"/>
</dbReference>
<comment type="catalytic activity">
    <reaction evidence="6 8">
        <text>acetyl-CoA + 2-oxoglutarate + H2O = (2R)-homocitrate + CoA + H(+)</text>
        <dbReference type="Rhea" id="RHEA:12929"/>
        <dbReference type="ChEBI" id="CHEBI:15377"/>
        <dbReference type="ChEBI" id="CHEBI:15378"/>
        <dbReference type="ChEBI" id="CHEBI:16810"/>
        <dbReference type="ChEBI" id="CHEBI:57287"/>
        <dbReference type="ChEBI" id="CHEBI:57288"/>
        <dbReference type="ChEBI" id="CHEBI:58884"/>
        <dbReference type="EC" id="2.3.3.14"/>
    </reaction>
</comment>
<gene>
    <name evidence="10" type="primary">nifV</name>
    <name evidence="10" type="ORF">ABUE30_04185</name>
</gene>
<dbReference type="InterPro" id="IPR054691">
    <property type="entry name" value="LeuA/HCS_post-cat"/>
</dbReference>
<evidence type="ECO:0000256" key="2">
    <source>
        <dbReference type="ARBA" id="ARBA00006154"/>
    </source>
</evidence>
<evidence type="ECO:0000256" key="8">
    <source>
        <dbReference type="RuleBase" id="RU367143"/>
    </source>
</evidence>
<sequence length="382" mass="41562">MDNPVIINDTTLRDGEQAPGVAFSRREKLQIATQLVALGVEQLEVGVAAMGASAQQDIRFIREQCPKVSMMVWCRMLAEDIQVAASLGVDWVDISIPASAQQRHFKLHLSYLQLQQQLAARISQAIKLGLNVCVGLEDGSRADIHEVLALAGIAERAGAKRLRFADTVGVLDPFTTQQWIRTIKEHTTLVIEMHAHNDMGMATANTWAAIKAGAGSVNTTVLGVGERAGNAPLEEILMVLHQSGQLPEHYQLTQILELCHLVSAAANRPIAQDKALVGESVFTHESGIHVAAMLQDPHNYQGIDPALLGRQHQLVIGKHSGRHALQWAYAKLGIELDEAQSLALLEQIRLVAERAKRVVNENELLMLYAQLTGLSGGLNAVV</sequence>
<dbReference type="PANTHER" id="PTHR42880">
    <property type="entry name" value="HOMOCITRATE SYNTHASE"/>
    <property type="match status" value="1"/>
</dbReference>
<comment type="function">
    <text evidence="1 8">This protein is a Fe-Mo-cofactor biosynthetic component.</text>
</comment>
<comment type="caution">
    <text evidence="10">The sequence shown here is derived from an EMBL/GenBank/DDBJ whole genome shotgun (WGS) entry which is preliminary data.</text>
</comment>
<dbReference type="PANTHER" id="PTHR42880:SF1">
    <property type="entry name" value="ISOPROPYLMALATE_HOMOCITRATE_CITRAMALATE SYNTHASE FAMILY PROTEIN"/>
    <property type="match status" value="1"/>
</dbReference>
<dbReference type="RefSeq" id="WP_408622404.1">
    <property type="nucleotide sequence ID" value="NZ_JBEQCT010000001.1"/>
</dbReference>
<dbReference type="PROSITE" id="PS00815">
    <property type="entry name" value="AIPM_HOMOCIT_SYNTH_1"/>
    <property type="match status" value="1"/>
</dbReference>
<dbReference type="SUPFAM" id="SSF51569">
    <property type="entry name" value="Aldolase"/>
    <property type="match status" value="1"/>
</dbReference>
<evidence type="ECO:0000256" key="1">
    <source>
        <dbReference type="ARBA" id="ARBA00003050"/>
    </source>
</evidence>
<dbReference type="Pfam" id="PF22617">
    <property type="entry name" value="HCS_D2"/>
    <property type="match status" value="1"/>
</dbReference>
<dbReference type="Pfam" id="PF00682">
    <property type="entry name" value="HMGL-like"/>
    <property type="match status" value="1"/>
</dbReference>
<dbReference type="GO" id="GO:0004410">
    <property type="term" value="F:homocitrate synthase activity"/>
    <property type="evidence" value="ECO:0007669"/>
    <property type="project" value="UniProtKB-EC"/>
</dbReference>
<evidence type="ECO:0000313" key="10">
    <source>
        <dbReference type="EMBL" id="MFM2484271.1"/>
    </source>
</evidence>
<accession>A0ABW9G3N7</accession>
<evidence type="ECO:0000256" key="7">
    <source>
        <dbReference type="RuleBase" id="RU003523"/>
    </source>
</evidence>
<evidence type="ECO:0000313" key="11">
    <source>
        <dbReference type="Proteomes" id="UP001629953"/>
    </source>
</evidence>